<proteinExistence type="predicted"/>
<organism evidence="2">
    <name type="scientific">Vibrio phage Vc1</name>
    <dbReference type="NCBI Taxonomy" id="1480731"/>
    <lineage>
        <taxon>Viruses</taxon>
        <taxon>Duplodnaviria</taxon>
        <taxon>Heunggongvirae</taxon>
        <taxon>Uroviricota</taxon>
        <taxon>Caudoviricetes</taxon>
        <taxon>Drexlerviridae</taxon>
        <taxon>Jhansiroadvirus</taxon>
        <taxon>Jhansiroadvirus gwaliVC1</taxon>
    </lineage>
</organism>
<evidence type="ECO:0000313" key="2">
    <source>
        <dbReference type="EMBL" id="QJT70632.1"/>
    </source>
</evidence>
<sequence length="163" mass="17167">MKWLKFLYPFAVVIFACFIVACSPSSALTGLIGSKPEVTAQVGAENKWLKFLYPFAVVIFACFIVACSPSSALTGLIGSKPEVTAQVGAENVKQTVGVTAKQDASSKQETTFKESAVGKVDTSNKNRLALQALRLIISQPIGLRSAIVILNPANGAGFLSLAS</sequence>
<protein>
    <submittedName>
        <fullName evidence="2">Unimolecular spanin protein</fullName>
    </submittedName>
</protein>
<reference evidence="2" key="1">
    <citation type="submission" date="2020-04" db="EMBL/GenBank/DDBJ databases">
        <authorList>
            <person name="Kumar P."/>
            <person name="Meghvansi M.K."/>
            <person name="Kamboj D.V."/>
        </authorList>
    </citation>
    <scope>NUCLEOTIDE SEQUENCE [LARGE SCALE GENOMIC DNA]</scope>
</reference>
<keyword evidence="1" id="KW-1133">Transmembrane helix</keyword>
<feature type="transmembrane region" description="Helical" evidence="1">
    <location>
        <begin position="51"/>
        <end position="73"/>
    </location>
</feature>
<gene>
    <name evidence="2" type="ORF">2019VC1_27</name>
</gene>
<name>A0A6M5CDP3_9CAUD</name>
<dbReference type="PROSITE" id="PS51257">
    <property type="entry name" value="PROKAR_LIPOPROTEIN"/>
    <property type="match status" value="1"/>
</dbReference>
<dbReference type="EMBL" id="MT360682">
    <property type="protein sequence ID" value="QJT70632.1"/>
    <property type="molecule type" value="Genomic_DNA"/>
</dbReference>
<evidence type="ECO:0000256" key="1">
    <source>
        <dbReference type="SAM" id="Phobius"/>
    </source>
</evidence>
<keyword evidence="1" id="KW-0472">Membrane</keyword>
<accession>A0A6M5CDP3</accession>
<keyword evidence="1" id="KW-0812">Transmembrane</keyword>